<evidence type="ECO:0000256" key="3">
    <source>
        <dbReference type="ARBA" id="ARBA00022982"/>
    </source>
</evidence>
<evidence type="ECO:0000313" key="9">
    <source>
        <dbReference type="Proteomes" id="UP000321805"/>
    </source>
</evidence>
<keyword evidence="3" id="KW-0249">Electron transport</keyword>
<dbReference type="InterPro" id="IPR013766">
    <property type="entry name" value="Thioredoxin_domain"/>
</dbReference>
<dbReference type="InterPro" id="IPR036249">
    <property type="entry name" value="Thioredoxin-like_sf"/>
</dbReference>
<dbReference type="InterPro" id="IPR017937">
    <property type="entry name" value="Thioredoxin_CS"/>
</dbReference>
<feature type="domain" description="Thioredoxin" evidence="7">
    <location>
        <begin position="5"/>
        <end position="139"/>
    </location>
</feature>
<evidence type="ECO:0000256" key="6">
    <source>
        <dbReference type="NCBIfam" id="TIGR01068"/>
    </source>
</evidence>
<dbReference type="PROSITE" id="PS51352">
    <property type="entry name" value="THIOREDOXIN_2"/>
    <property type="match status" value="1"/>
</dbReference>
<dbReference type="EMBL" id="CP042430">
    <property type="protein sequence ID" value="QEC48747.1"/>
    <property type="molecule type" value="Genomic_DNA"/>
</dbReference>
<dbReference type="CDD" id="cd02947">
    <property type="entry name" value="TRX_family"/>
    <property type="match status" value="1"/>
</dbReference>
<dbReference type="AlphaFoldDB" id="A0A5B8U710"/>
<organism evidence="8 9">
    <name type="scientific">Baekduia soli</name>
    <dbReference type="NCBI Taxonomy" id="496014"/>
    <lineage>
        <taxon>Bacteria</taxon>
        <taxon>Bacillati</taxon>
        <taxon>Actinomycetota</taxon>
        <taxon>Thermoleophilia</taxon>
        <taxon>Solirubrobacterales</taxon>
        <taxon>Baekduiaceae</taxon>
        <taxon>Baekduia</taxon>
    </lineage>
</organism>
<evidence type="ECO:0000313" key="8">
    <source>
        <dbReference type="EMBL" id="QEC48747.1"/>
    </source>
</evidence>
<sequence>MPTIIRCPACATANRVGAVASGHPRCARCKATLPWVVDADAGSFADETRASVPVLVDFWAAWCGPCRAIAPVLQDLAARHAGRLKVVKVDVDANPDLAARYGAQSIPLLVALRDGREVDRVVGALPPAALEARLGPLLVPAA</sequence>
<dbReference type="GO" id="GO:0005829">
    <property type="term" value="C:cytosol"/>
    <property type="evidence" value="ECO:0007669"/>
    <property type="project" value="TreeGrafter"/>
</dbReference>
<dbReference type="Gene3D" id="3.40.30.10">
    <property type="entry name" value="Glutaredoxin"/>
    <property type="match status" value="1"/>
</dbReference>
<keyword evidence="9" id="KW-1185">Reference proteome</keyword>
<dbReference type="PRINTS" id="PR00421">
    <property type="entry name" value="THIOREDOXIN"/>
</dbReference>
<dbReference type="InterPro" id="IPR005746">
    <property type="entry name" value="Thioredoxin"/>
</dbReference>
<dbReference type="PROSITE" id="PS00194">
    <property type="entry name" value="THIOREDOXIN_1"/>
    <property type="match status" value="1"/>
</dbReference>
<dbReference type="SUPFAM" id="SSF52833">
    <property type="entry name" value="Thioredoxin-like"/>
    <property type="match status" value="1"/>
</dbReference>
<protein>
    <recommendedName>
        <fullName evidence="6">Thioredoxin</fullName>
    </recommendedName>
</protein>
<reference evidence="8 9" key="1">
    <citation type="journal article" date="2018" name="J. Microbiol.">
        <title>Baekduia soli gen. nov., sp. nov., a novel bacterium isolated from the soil of Baekdu Mountain and proposal of a novel family name, Baekduiaceae fam. nov.</title>
        <authorList>
            <person name="An D.S."/>
            <person name="Siddiqi M.Z."/>
            <person name="Kim K.H."/>
            <person name="Yu H.S."/>
            <person name="Im W.T."/>
        </authorList>
    </citation>
    <scope>NUCLEOTIDE SEQUENCE [LARGE SCALE GENOMIC DNA]</scope>
    <source>
        <strain evidence="8 9">BR7-21</strain>
    </source>
</reference>
<dbReference type="Proteomes" id="UP000321805">
    <property type="component" value="Chromosome"/>
</dbReference>
<dbReference type="GO" id="GO:0015035">
    <property type="term" value="F:protein-disulfide reductase activity"/>
    <property type="evidence" value="ECO:0007669"/>
    <property type="project" value="UniProtKB-UniRule"/>
</dbReference>
<evidence type="ECO:0000256" key="2">
    <source>
        <dbReference type="ARBA" id="ARBA00022448"/>
    </source>
</evidence>
<dbReference type="KEGG" id="bsol:FSW04_14980"/>
<evidence type="ECO:0000256" key="5">
    <source>
        <dbReference type="ARBA" id="ARBA00023284"/>
    </source>
</evidence>
<dbReference type="NCBIfam" id="TIGR01068">
    <property type="entry name" value="thioredoxin"/>
    <property type="match status" value="1"/>
</dbReference>
<dbReference type="FunFam" id="3.40.30.10:FF:000001">
    <property type="entry name" value="Thioredoxin"/>
    <property type="match status" value="1"/>
</dbReference>
<proteinExistence type="inferred from homology"/>
<gene>
    <name evidence="8" type="primary">trxA</name>
    <name evidence="8" type="ORF">FSW04_14980</name>
</gene>
<evidence type="ECO:0000259" key="7">
    <source>
        <dbReference type="PROSITE" id="PS51352"/>
    </source>
</evidence>
<keyword evidence="2" id="KW-0813">Transport</keyword>
<dbReference type="Pfam" id="PF00085">
    <property type="entry name" value="Thioredoxin"/>
    <property type="match status" value="1"/>
</dbReference>
<dbReference type="PANTHER" id="PTHR45663">
    <property type="entry name" value="GEO12009P1"/>
    <property type="match status" value="1"/>
</dbReference>
<dbReference type="OrthoDB" id="9790390at2"/>
<name>A0A5B8U710_9ACTN</name>
<keyword evidence="5" id="KW-0676">Redox-active center</keyword>
<evidence type="ECO:0000256" key="4">
    <source>
        <dbReference type="ARBA" id="ARBA00023157"/>
    </source>
</evidence>
<dbReference type="PANTHER" id="PTHR45663:SF11">
    <property type="entry name" value="GEO12009P1"/>
    <property type="match status" value="1"/>
</dbReference>
<dbReference type="RefSeq" id="WP_146920631.1">
    <property type="nucleotide sequence ID" value="NZ_CP042430.1"/>
</dbReference>
<evidence type="ECO:0000256" key="1">
    <source>
        <dbReference type="ARBA" id="ARBA00008987"/>
    </source>
</evidence>
<comment type="similarity">
    <text evidence="1">Belongs to the thioredoxin family.</text>
</comment>
<keyword evidence="4" id="KW-1015">Disulfide bond</keyword>
<dbReference type="GO" id="GO:0045454">
    <property type="term" value="P:cell redox homeostasis"/>
    <property type="evidence" value="ECO:0007669"/>
    <property type="project" value="TreeGrafter"/>
</dbReference>
<accession>A0A5B8U710</accession>